<gene>
    <name evidence="1" type="ORF">RM574_28875</name>
</gene>
<name>A0ABD5EDQ5_9ACTN</name>
<protein>
    <submittedName>
        <fullName evidence="1">HEXXH motif-containing putative peptide modification protein</fullName>
    </submittedName>
</protein>
<dbReference type="NCBIfam" id="TIGR04267">
    <property type="entry name" value="mod_HExxH"/>
    <property type="match status" value="1"/>
</dbReference>
<dbReference type="InterPro" id="IPR026337">
    <property type="entry name" value="AKG_HExxH"/>
</dbReference>
<organism evidence="1 2">
    <name type="scientific">Streptomyces evansiae</name>
    <dbReference type="NCBI Taxonomy" id="3075535"/>
    <lineage>
        <taxon>Bacteria</taxon>
        <taxon>Bacillati</taxon>
        <taxon>Actinomycetota</taxon>
        <taxon>Actinomycetes</taxon>
        <taxon>Kitasatosporales</taxon>
        <taxon>Streptomycetaceae</taxon>
        <taxon>Streptomyces</taxon>
    </lineage>
</organism>
<sequence length="498" mass="52545">MTRAVPPSVPPSGPSVLPSVVPPSVLGELARTEGGEATLDHLVHDQANRRLLLLRALLDTVTDAAPARVAPAEGRRAAADWALLEAAEAESPGAAAHVRALLLHPLTGPWARQTLAAVTAREPAPGDRERGLAHFSALAFAAAVAAGLPVTTELTAYDGALALPGIGTLRVPGPHPLRVTAAHTEGAIRLTPRGERRVTVFTRPGHSTWSADADWLPPHALPPLVPGARPVPLDDTGPYRAAPGVRHHSLSEPVTLDDASRKPWYESWAGTAPLLALGGPHRLAEATRLLHSLVPLRTPTSRAGDPAGGSCSATRKDAFGVVLASVPPSPVAFAALLVHELGHAKLSALGELTHLHEAGPAAVYFAPWRPDPRPFDGLLQGIYSHLALAHWWQAYALGGPEGPEREHAWAEHARCHEMVAAALPQLVGSEVLTPEGRAFADGMVAVHLELSRTAPPAGHLARARAYVDTKRGAWRRERDRSAFHAFGRTAGKGAHEAF</sequence>
<dbReference type="EMBL" id="JAVRER010000081">
    <property type="protein sequence ID" value="MDT0419493.1"/>
    <property type="molecule type" value="Genomic_DNA"/>
</dbReference>
<comment type="caution">
    <text evidence="1">The sequence shown here is derived from an EMBL/GenBank/DDBJ whole genome shotgun (WGS) entry which is preliminary data.</text>
</comment>
<evidence type="ECO:0000313" key="1">
    <source>
        <dbReference type="EMBL" id="MDT0419493.1"/>
    </source>
</evidence>
<accession>A0ABD5EDQ5</accession>
<dbReference type="Proteomes" id="UP001183607">
    <property type="component" value="Unassembled WGS sequence"/>
</dbReference>
<proteinExistence type="predicted"/>
<evidence type="ECO:0000313" key="2">
    <source>
        <dbReference type="Proteomes" id="UP001183607"/>
    </source>
</evidence>
<dbReference type="RefSeq" id="WP_311677708.1">
    <property type="nucleotide sequence ID" value="NZ_JAVRER010000081.1"/>
</dbReference>
<reference evidence="2" key="1">
    <citation type="submission" date="2023-07" db="EMBL/GenBank/DDBJ databases">
        <title>30 novel species of actinomycetes from the DSMZ collection.</title>
        <authorList>
            <person name="Nouioui I."/>
        </authorList>
    </citation>
    <scope>NUCLEOTIDE SEQUENCE [LARGE SCALE GENOMIC DNA]</scope>
    <source>
        <strain evidence="2">DSM 41982</strain>
    </source>
</reference>
<dbReference type="AlphaFoldDB" id="A0ABD5EDQ5"/>